<dbReference type="EMBL" id="LAZR01018523">
    <property type="protein sequence ID" value="KKL96089.1"/>
    <property type="molecule type" value="Genomic_DNA"/>
</dbReference>
<comment type="caution">
    <text evidence="1">The sequence shown here is derived from an EMBL/GenBank/DDBJ whole genome shotgun (WGS) entry which is preliminary data.</text>
</comment>
<name>A0A0F9GB57_9ZZZZ</name>
<sequence length="151" mass="16938">MVGVIRGPGHYITFMADLLAIRKRLIQEAGRWELAVDPENGDWTDAGANQVIDDATEWLNSLRSDLQIVLSAESFVLLVADTDTNYWSDEKPHLLVNAARRMLEVRHRNTAGKNDWDAAIIDEVHQIYANAIKVDIDADIAVDAQKRVMQG</sequence>
<evidence type="ECO:0000313" key="1">
    <source>
        <dbReference type="EMBL" id="KKL96089.1"/>
    </source>
</evidence>
<reference evidence="1" key="1">
    <citation type="journal article" date="2015" name="Nature">
        <title>Complex archaea that bridge the gap between prokaryotes and eukaryotes.</title>
        <authorList>
            <person name="Spang A."/>
            <person name="Saw J.H."/>
            <person name="Jorgensen S.L."/>
            <person name="Zaremba-Niedzwiedzka K."/>
            <person name="Martijn J."/>
            <person name="Lind A.E."/>
            <person name="van Eijk R."/>
            <person name="Schleper C."/>
            <person name="Guy L."/>
            <person name="Ettema T.J."/>
        </authorList>
    </citation>
    <scope>NUCLEOTIDE SEQUENCE</scope>
</reference>
<organism evidence="1">
    <name type="scientific">marine sediment metagenome</name>
    <dbReference type="NCBI Taxonomy" id="412755"/>
    <lineage>
        <taxon>unclassified sequences</taxon>
        <taxon>metagenomes</taxon>
        <taxon>ecological metagenomes</taxon>
    </lineage>
</organism>
<protein>
    <submittedName>
        <fullName evidence="1">Uncharacterized protein</fullName>
    </submittedName>
</protein>
<dbReference type="AlphaFoldDB" id="A0A0F9GB57"/>
<proteinExistence type="predicted"/>
<gene>
    <name evidence="1" type="ORF">LCGC14_1847980</name>
</gene>
<accession>A0A0F9GB57</accession>